<dbReference type="InterPro" id="IPR047647">
    <property type="entry name" value="ISAs1_transpos"/>
</dbReference>
<proteinExistence type="predicted"/>
<dbReference type="InterPro" id="IPR002559">
    <property type="entry name" value="Transposase_11"/>
</dbReference>
<evidence type="ECO:0000313" key="2">
    <source>
        <dbReference type="EMBL" id="XBH05588.1"/>
    </source>
</evidence>
<dbReference type="NCBIfam" id="NF033564">
    <property type="entry name" value="transpos_ISAs1"/>
    <property type="match status" value="1"/>
</dbReference>
<dbReference type="InterPro" id="IPR051698">
    <property type="entry name" value="Transposase_11-like"/>
</dbReference>
<gene>
    <name evidence="2" type="ORF">V5E97_06090</name>
</gene>
<dbReference type="PANTHER" id="PTHR30298">
    <property type="entry name" value="H REPEAT-ASSOCIATED PREDICTED TRANSPOSASE"/>
    <property type="match status" value="1"/>
</dbReference>
<reference evidence="2" key="1">
    <citation type="submission" date="2024-05" db="EMBL/GenBank/DDBJ databases">
        <title>Planctomycetes of the genus Singulisphaera possess chitinolytic capabilities.</title>
        <authorList>
            <person name="Ivanova A."/>
        </authorList>
    </citation>
    <scope>NUCLEOTIDE SEQUENCE</scope>
    <source>
        <strain evidence="2">Ch08T</strain>
    </source>
</reference>
<accession>A0AAU7CJE5</accession>
<dbReference type="RefSeq" id="WP_406698420.1">
    <property type="nucleotide sequence ID" value="NZ_CP155447.1"/>
</dbReference>
<evidence type="ECO:0000259" key="1">
    <source>
        <dbReference type="Pfam" id="PF01609"/>
    </source>
</evidence>
<dbReference type="Pfam" id="PF01609">
    <property type="entry name" value="DDE_Tnp_1"/>
    <property type="match status" value="1"/>
</dbReference>
<dbReference type="EMBL" id="CP155447">
    <property type="protein sequence ID" value="XBH05588.1"/>
    <property type="molecule type" value="Genomic_DNA"/>
</dbReference>
<dbReference type="GO" id="GO:0004803">
    <property type="term" value="F:transposase activity"/>
    <property type="evidence" value="ECO:0007669"/>
    <property type="project" value="InterPro"/>
</dbReference>
<dbReference type="GO" id="GO:0003677">
    <property type="term" value="F:DNA binding"/>
    <property type="evidence" value="ECO:0007669"/>
    <property type="project" value="InterPro"/>
</dbReference>
<dbReference type="AlphaFoldDB" id="A0AAU7CJE5"/>
<dbReference type="GO" id="GO:0006313">
    <property type="term" value="P:DNA transposition"/>
    <property type="evidence" value="ECO:0007669"/>
    <property type="project" value="InterPro"/>
</dbReference>
<name>A0AAU7CJE5_9BACT</name>
<protein>
    <submittedName>
        <fullName evidence="2">ISAs1 family transposase</fullName>
    </submittedName>
</protein>
<dbReference type="PROSITE" id="PS51257">
    <property type="entry name" value="PROKAR_LIPOPROTEIN"/>
    <property type="match status" value="1"/>
</dbReference>
<feature type="domain" description="Transposase IS4-like" evidence="1">
    <location>
        <begin position="47"/>
        <end position="265"/>
    </location>
</feature>
<dbReference type="PANTHER" id="PTHR30298:SF0">
    <property type="entry name" value="PROTEIN YBFL-RELATED"/>
    <property type="match status" value="1"/>
</dbReference>
<sequence length="300" mass="33562">MILKPAAFQACFANWLQSCAMRPLRRPASSNRSWRLMENVAAKSRSQERSRALHSVSVWASEFGLSLGQVACARNPTRSRPSRVTAACGHQGAIITIDAMGTQKAIASQIVEGEADYVLALKGNQETLHQAVMGAINKEWENDFADVKASRLQTSETAHGRAETRTYIQMAVPESLPGLKPWKGLKSIGVVVSDCVRNGKKTSEVRYYISSLNVDAKRFAHAVRSHWGIENACHWSLDVTYREDESRIREKHLRENFAWLNRLTLSLLKQHPGRDSLVMKRRSCGWSDDFLLQVLAGSTL</sequence>
<organism evidence="2">
    <name type="scientific">Singulisphaera sp. Ch08</name>
    <dbReference type="NCBI Taxonomy" id="3120278"/>
    <lineage>
        <taxon>Bacteria</taxon>
        <taxon>Pseudomonadati</taxon>
        <taxon>Planctomycetota</taxon>
        <taxon>Planctomycetia</taxon>
        <taxon>Isosphaerales</taxon>
        <taxon>Isosphaeraceae</taxon>
        <taxon>Singulisphaera</taxon>
    </lineage>
</organism>